<evidence type="ECO:0000259" key="1">
    <source>
        <dbReference type="PROSITE" id="PS50097"/>
    </source>
</evidence>
<gene>
    <name evidence="2" type="ORF">NSCI0253_LOCUS16491</name>
</gene>
<dbReference type="InterPro" id="IPR000210">
    <property type="entry name" value="BTB/POZ_dom"/>
</dbReference>
<evidence type="ECO:0000313" key="2">
    <source>
        <dbReference type="EMBL" id="CAD8842143.1"/>
    </source>
</evidence>
<dbReference type="AlphaFoldDB" id="A0A7S1A4J6"/>
<dbReference type="SUPFAM" id="SSF54695">
    <property type="entry name" value="POZ domain"/>
    <property type="match status" value="1"/>
</dbReference>
<accession>A0A7S1A4J6</accession>
<dbReference type="PROSITE" id="PS50097">
    <property type="entry name" value="BTB"/>
    <property type="match status" value="1"/>
</dbReference>
<organism evidence="2">
    <name type="scientific">Noctiluca scintillans</name>
    <name type="common">Sea sparkle</name>
    <name type="synonym">Red tide dinoflagellate</name>
    <dbReference type="NCBI Taxonomy" id="2966"/>
    <lineage>
        <taxon>Eukaryota</taxon>
        <taxon>Sar</taxon>
        <taxon>Alveolata</taxon>
        <taxon>Dinophyceae</taxon>
        <taxon>Noctilucales</taxon>
        <taxon>Noctilucaceae</taxon>
        <taxon>Noctiluca</taxon>
    </lineage>
</organism>
<reference evidence="2" key="1">
    <citation type="submission" date="2021-01" db="EMBL/GenBank/DDBJ databases">
        <authorList>
            <person name="Corre E."/>
            <person name="Pelletier E."/>
            <person name="Niang G."/>
            <person name="Scheremetjew M."/>
            <person name="Finn R."/>
            <person name="Kale V."/>
            <person name="Holt S."/>
            <person name="Cochrane G."/>
            <person name="Meng A."/>
            <person name="Brown T."/>
            <person name="Cohen L."/>
        </authorList>
    </citation>
    <scope>NUCLEOTIDE SEQUENCE</scope>
</reference>
<dbReference type="Gene3D" id="3.30.710.10">
    <property type="entry name" value="Potassium Channel Kv1.1, Chain A"/>
    <property type="match status" value="1"/>
</dbReference>
<dbReference type="EMBL" id="HBFQ01023452">
    <property type="protein sequence ID" value="CAD8842143.1"/>
    <property type="molecule type" value="Transcribed_RNA"/>
</dbReference>
<protein>
    <recommendedName>
        <fullName evidence="1">BTB domain-containing protein</fullName>
    </recommendedName>
</protein>
<proteinExistence type="predicted"/>
<feature type="domain" description="BTB" evidence="1">
    <location>
        <begin position="79"/>
        <end position="138"/>
    </location>
</feature>
<name>A0A7S1A4J6_NOCSC</name>
<sequence>MATLVAELEQIQADLLARIEQAHGHMMEQLRGDVQRLCSRVTEFHVDALDEVQKLPLHDERKAPSSVVTAEFPSKLSEPSIAVCVNGETLHVHRSVLRQVPYFAALLEGDWLDSETPSVNLPCQSDEFGLILKRLYTGVPLGIHRDIQCESALRLAEAAVMLLVDDQLPELADLICESTVSPQHVALVEHAARTLPPHLSNVLPVHNILDGKQALSMVGSAKTPDARTAASAILNSVRAWVNFDELVFELQLVLHEVKTAVDVQWIATLSRDFLDCDRATAVFSAAPITETHQPIQPNIANHEPTEWRTEVASALRSCFVDHVTRCVSLGRAANAVALGSAARPVPSTREHRVPTRSGIGLVDCRVSYHQPLSFCGEDSQLLTAVFRSTQCERSSVAEELARMPPGQLSSLLSDDLVQAAGGAITPVVAQLATDVDAAIAWCTEVRLAALPFSSRKALCACLVSKLDALSPGVLQAVVSCLT</sequence>
<dbReference type="InterPro" id="IPR011333">
    <property type="entry name" value="SKP1/BTB/POZ_sf"/>
</dbReference>